<dbReference type="EMBL" id="JACONT010000035">
    <property type="protein sequence ID" value="MBC3942911.1"/>
    <property type="molecule type" value="Genomic_DNA"/>
</dbReference>
<proteinExistence type="predicted"/>
<sequence>MLEWLRKLMVGDQSAAPPHGKVERDERGRISRVTQTLSLAKGSANSPSYPVLVSDDRLAPRLREASDWLIGQNIRFASEHGLGLERNYDFDQDTGLLTLKFARSRTIVARGQILGSFDPRNRSFMWAWANPSFLSAVCEDSERAQTEGERLGLAALTTPTQTIVFDNLKPLLALAARAGGADGVYRGIVNGSTSVFISFRLDQPARKSRVAATANDAMLDASHVLVTAYDAEMLPIDREHHELDGEGEDDILRELIDRKLAIYHRYWSRTDSDWEPSSLGWPSDHDPDTKAICFTVPHPKGGAIDIAIGKHFGETVYRIESADGALRITDQLLDWGGGFIWPTVDG</sequence>
<reference evidence="1 2" key="1">
    <citation type="submission" date="2020-08" db="EMBL/GenBank/DDBJ databases">
        <title>Putative novel bacterial strains isolated from necrotic wheat leaf tissues caused by Xanthomonas translucens.</title>
        <authorList>
            <person name="Tambong J.T."/>
        </authorList>
    </citation>
    <scope>NUCLEOTIDE SEQUENCE [LARGE SCALE GENOMIC DNA]</scope>
    <source>
        <strain evidence="2">DOAB 1063</strain>
    </source>
</reference>
<dbReference type="RefSeq" id="WP_187504563.1">
    <property type="nucleotide sequence ID" value="NZ_CP162536.1"/>
</dbReference>
<keyword evidence="2" id="KW-1185">Reference proteome</keyword>
<protein>
    <submittedName>
        <fullName evidence="1">Uncharacterized protein</fullName>
    </submittedName>
</protein>
<evidence type="ECO:0000313" key="1">
    <source>
        <dbReference type="EMBL" id="MBC3942911.1"/>
    </source>
</evidence>
<evidence type="ECO:0000313" key="2">
    <source>
        <dbReference type="Proteomes" id="UP000597613"/>
    </source>
</evidence>
<dbReference type="Proteomes" id="UP000597613">
    <property type="component" value="Unassembled WGS sequence"/>
</dbReference>
<dbReference type="Pfam" id="PF21813">
    <property type="entry name" value="DUF6882"/>
    <property type="match status" value="1"/>
</dbReference>
<accession>A0ABR7AR44</accession>
<dbReference type="InterPro" id="IPR049249">
    <property type="entry name" value="DUF6882"/>
</dbReference>
<name>A0ABR7AR44_9SPHN</name>
<gene>
    <name evidence="1" type="ORF">H8S47_14640</name>
</gene>
<comment type="caution">
    <text evidence="1">The sequence shown here is derived from an EMBL/GenBank/DDBJ whole genome shotgun (WGS) entry which is preliminary data.</text>
</comment>
<organism evidence="1 2">
    <name type="scientific">Sphingomonas albertensis</name>
    <dbReference type="NCBI Taxonomy" id="2762591"/>
    <lineage>
        <taxon>Bacteria</taxon>
        <taxon>Pseudomonadati</taxon>
        <taxon>Pseudomonadota</taxon>
        <taxon>Alphaproteobacteria</taxon>
        <taxon>Sphingomonadales</taxon>
        <taxon>Sphingomonadaceae</taxon>
        <taxon>Sphingomonas</taxon>
    </lineage>
</organism>